<evidence type="ECO:0000313" key="1">
    <source>
        <dbReference type="EMBL" id="QCB93793.1"/>
    </source>
</evidence>
<gene>
    <name evidence="1" type="ORF">E5225_09695</name>
</gene>
<proteinExistence type="predicted"/>
<reference evidence="1 2" key="1">
    <citation type="submission" date="2019-04" db="EMBL/GenBank/DDBJ databases">
        <title>Isolation and identification of Cellulomonas shaoxiangyii sp. Nov. isolated from feces of the Tibetan antelopes (Pantholops hodgsonii) in the Qinghai-Tibet plateau of China.</title>
        <authorList>
            <person name="Tian Z."/>
        </authorList>
    </citation>
    <scope>NUCLEOTIDE SEQUENCE [LARGE SCALE GENOMIC DNA]</scope>
    <source>
        <strain evidence="1 2">Z28</strain>
    </source>
</reference>
<protein>
    <submittedName>
        <fullName evidence="1">Translation initiation factor 2</fullName>
    </submittedName>
</protein>
<evidence type="ECO:0000313" key="2">
    <source>
        <dbReference type="Proteomes" id="UP000296469"/>
    </source>
</evidence>
<accession>A0A4P7SMI6</accession>
<keyword evidence="2" id="KW-1185">Reference proteome</keyword>
<name>A0A4P7SMI6_9CELL</name>
<dbReference type="GO" id="GO:0003743">
    <property type="term" value="F:translation initiation factor activity"/>
    <property type="evidence" value="ECO:0007669"/>
    <property type="project" value="UniProtKB-KW"/>
</dbReference>
<keyword evidence="1" id="KW-0396">Initiation factor</keyword>
<sequence>MSESQDPRQRLAEASRIVTQELHKQGTPEYDHRAHERAVEAERRAAEAVRLAAESESR</sequence>
<dbReference type="AlphaFoldDB" id="A0A4P7SMI6"/>
<keyword evidence="1" id="KW-0648">Protein biosynthesis</keyword>
<dbReference type="Proteomes" id="UP000296469">
    <property type="component" value="Chromosome"/>
</dbReference>
<dbReference type="KEGG" id="celz:E5225_09695"/>
<dbReference type="OrthoDB" id="4829688at2"/>
<organism evidence="1 2">
    <name type="scientific">Cellulomonas shaoxiangyii</name>
    <dbReference type="NCBI Taxonomy" id="2566013"/>
    <lineage>
        <taxon>Bacteria</taxon>
        <taxon>Bacillati</taxon>
        <taxon>Actinomycetota</taxon>
        <taxon>Actinomycetes</taxon>
        <taxon>Micrococcales</taxon>
        <taxon>Cellulomonadaceae</taxon>
        <taxon>Cellulomonas</taxon>
    </lineage>
</organism>
<dbReference type="RefSeq" id="WP_135973456.1">
    <property type="nucleotide sequence ID" value="NZ_CP039291.1"/>
</dbReference>
<dbReference type="EMBL" id="CP039291">
    <property type="protein sequence ID" value="QCB93793.1"/>
    <property type="molecule type" value="Genomic_DNA"/>
</dbReference>